<accession>A0A420J0W0</accession>
<reference evidence="1 2" key="1">
    <citation type="journal article" date="2018" name="BMC Genomics">
        <title>Comparative genome analyses reveal sequence features reflecting distinct modes of host-adaptation between dicot and monocot powdery mildew.</title>
        <authorList>
            <person name="Wu Y."/>
            <person name="Ma X."/>
            <person name="Pan Z."/>
            <person name="Kale S.D."/>
            <person name="Song Y."/>
            <person name="King H."/>
            <person name="Zhang Q."/>
            <person name="Presley C."/>
            <person name="Deng X."/>
            <person name="Wei C.I."/>
            <person name="Xiao S."/>
        </authorList>
    </citation>
    <scope>NUCLEOTIDE SEQUENCE [LARGE SCALE GENOMIC DNA]</scope>
    <source>
        <strain evidence="1">UMSG1</strain>
    </source>
</reference>
<comment type="caution">
    <text evidence="1">The sequence shown here is derived from an EMBL/GenBank/DDBJ whole genome shotgun (WGS) entry which is preliminary data.</text>
</comment>
<protein>
    <submittedName>
        <fullName evidence="1">Uncharacterized protein</fullName>
    </submittedName>
</protein>
<evidence type="ECO:0000313" key="2">
    <source>
        <dbReference type="Proteomes" id="UP000285326"/>
    </source>
</evidence>
<name>A0A420J0W0_9PEZI</name>
<organism evidence="1 2">
    <name type="scientific">Golovinomyces cichoracearum</name>
    <dbReference type="NCBI Taxonomy" id="62708"/>
    <lineage>
        <taxon>Eukaryota</taxon>
        <taxon>Fungi</taxon>
        <taxon>Dikarya</taxon>
        <taxon>Ascomycota</taxon>
        <taxon>Pezizomycotina</taxon>
        <taxon>Leotiomycetes</taxon>
        <taxon>Erysiphales</taxon>
        <taxon>Erysiphaceae</taxon>
        <taxon>Golovinomyces</taxon>
    </lineage>
</organism>
<sequence>MLAQIKITISILDLMQISPDAAKAFNYYSTRRNNKKRRKTLQMEGIFSTLLTASKQTTAPRGIQQYERPFRLLDATIICTKLRKKMIFDKGAAQADQGSDINLISALLTNTLELECREMPGVKGFMMQTADGNLTTLRTFVIFKFGVAGIWRSVHTYIRPKPRSGEDIVSQLSVFSITDTDMLGR</sequence>
<dbReference type="Proteomes" id="UP000285326">
    <property type="component" value="Unassembled WGS sequence"/>
</dbReference>
<dbReference type="AlphaFoldDB" id="A0A420J0W0"/>
<evidence type="ECO:0000313" key="1">
    <source>
        <dbReference type="EMBL" id="RKF80383.1"/>
    </source>
</evidence>
<gene>
    <name evidence="1" type="ORF">GcM1_193008</name>
</gene>
<proteinExistence type="predicted"/>
<dbReference type="EMBL" id="MCBS01019373">
    <property type="protein sequence ID" value="RKF80383.1"/>
    <property type="molecule type" value="Genomic_DNA"/>
</dbReference>